<evidence type="ECO:0000313" key="1">
    <source>
        <dbReference type="EMBL" id="RBO91306.1"/>
    </source>
</evidence>
<evidence type="ECO:0000313" key="2">
    <source>
        <dbReference type="Proteomes" id="UP000252586"/>
    </source>
</evidence>
<dbReference type="STRING" id="1210090.GCA_001613185_00931"/>
<proteinExistence type="predicted"/>
<comment type="caution">
    <text evidence="1">The sequence shown here is derived from an EMBL/GenBank/DDBJ whole genome shotgun (WGS) entry which is preliminary data.</text>
</comment>
<dbReference type="EMBL" id="QNRE01000004">
    <property type="protein sequence ID" value="RBO91306.1"/>
    <property type="molecule type" value="Genomic_DNA"/>
</dbReference>
<protein>
    <submittedName>
        <fullName evidence="1">Uncharacterized protein</fullName>
    </submittedName>
</protein>
<name>A0A366DMN5_9NOCA</name>
<sequence length="119" mass="12793">MSSVVNPYAVAIDSGNFHAGVACWDCVLALANGENGPAEPSWDAARFAATCQEYDVTLGHTHSGPYSTCPHAGQPCADDCDCERDTFSRRDCSVCGSHLHGCREDVIMIRWADLERGDA</sequence>
<accession>A0A366DMN5</accession>
<dbReference type="AlphaFoldDB" id="A0A366DMN5"/>
<reference evidence="1 2" key="1">
    <citation type="submission" date="2018-06" db="EMBL/GenBank/DDBJ databases">
        <title>Genomic Encyclopedia of Type Strains, Phase IV (KMG-IV): sequencing the most valuable type-strain genomes for metagenomic binning, comparative biology and taxonomic classification.</title>
        <authorList>
            <person name="Goeker M."/>
        </authorList>
    </citation>
    <scope>NUCLEOTIDE SEQUENCE [LARGE SCALE GENOMIC DNA]</scope>
    <source>
        <strain evidence="1 2">DSM 44599</strain>
    </source>
</reference>
<keyword evidence="2" id="KW-1185">Reference proteome</keyword>
<dbReference type="RefSeq" id="WP_067503808.1">
    <property type="nucleotide sequence ID" value="NZ_QNRE01000004.1"/>
</dbReference>
<gene>
    <name evidence="1" type="ORF">DFR74_1048</name>
</gene>
<dbReference type="Proteomes" id="UP000252586">
    <property type="component" value="Unassembled WGS sequence"/>
</dbReference>
<organism evidence="1 2">
    <name type="scientific">Nocardia puris</name>
    <dbReference type="NCBI Taxonomy" id="208602"/>
    <lineage>
        <taxon>Bacteria</taxon>
        <taxon>Bacillati</taxon>
        <taxon>Actinomycetota</taxon>
        <taxon>Actinomycetes</taxon>
        <taxon>Mycobacteriales</taxon>
        <taxon>Nocardiaceae</taxon>
        <taxon>Nocardia</taxon>
    </lineage>
</organism>